<gene>
    <name evidence="1" type="ORF">HELGO_WM15626</name>
</gene>
<proteinExistence type="predicted"/>
<sequence>MKILITTLLLISALFAEIKVGDGFPKLTLEDQFSKKTEVKQVGTTTLLLSFEKDVSAEIKKYLETKEEGFLEANNLMYISDISSMPSFITSMFAIPKMKKFSFKISLIYDEEEAEAISREEGKVTVIALENNLVKKIEFIEPKALDSLLNN</sequence>
<organism evidence="1">
    <name type="scientific">uncultured Sulfurovum sp</name>
    <dbReference type="NCBI Taxonomy" id="269237"/>
    <lineage>
        <taxon>Bacteria</taxon>
        <taxon>Pseudomonadati</taxon>
        <taxon>Campylobacterota</taxon>
        <taxon>Epsilonproteobacteria</taxon>
        <taxon>Campylobacterales</taxon>
        <taxon>Sulfurovaceae</taxon>
        <taxon>Sulfurovum</taxon>
        <taxon>environmental samples</taxon>
    </lineage>
</organism>
<name>A0A6S6SUN8_9BACT</name>
<dbReference type="AlphaFoldDB" id="A0A6S6SUN8"/>
<protein>
    <submittedName>
        <fullName evidence="1">FAD/FMN-containing dehydrogenases</fullName>
    </submittedName>
</protein>
<accession>A0A6S6SUN8</accession>
<dbReference type="EMBL" id="CACVAP010000051">
    <property type="protein sequence ID" value="CAA6807015.1"/>
    <property type="molecule type" value="Genomic_DNA"/>
</dbReference>
<evidence type="ECO:0000313" key="1">
    <source>
        <dbReference type="EMBL" id="CAA6807015.1"/>
    </source>
</evidence>
<reference evidence="1" key="1">
    <citation type="submission" date="2020-01" db="EMBL/GenBank/DDBJ databases">
        <authorList>
            <person name="Meier V. D."/>
            <person name="Meier V D."/>
        </authorList>
    </citation>
    <scope>NUCLEOTIDE SEQUENCE</scope>
    <source>
        <strain evidence="1">HLG_WM_MAG_06</strain>
    </source>
</reference>